<dbReference type="InterPro" id="IPR051675">
    <property type="entry name" value="Endo/Exo/Phosphatase_dom_1"/>
</dbReference>
<dbReference type="GO" id="GO:0015628">
    <property type="term" value="P:protein secretion by the type II secretion system"/>
    <property type="evidence" value="ECO:0007669"/>
    <property type="project" value="TreeGrafter"/>
</dbReference>
<organism evidence="1 2">
    <name type="scientific">Hallella mizrahii</name>
    <dbReference type="NCBI Taxonomy" id="2606637"/>
    <lineage>
        <taxon>Bacteria</taxon>
        <taxon>Pseudomonadati</taxon>
        <taxon>Bacteroidota</taxon>
        <taxon>Bacteroidia</taxon>
        <taxon>Bacteroidales</taxon>
        <taxon>Prevotellaceae</taxon>
        <taxon>Hallella</taxon>
    </lineage>
</organism>
<keyword evidence="2" id="KW-1185">Reference proteome</keyword>
<dbReference type="InterPro" id="IPR010994">
    <property type="entry name" value="RuvA_2-like"/>
</dbReference>
<protein>
    <submittedName>
        <fullName evidence="1">Helix-hairpin-helix domain-containing protein</fullName>
    </submittedName>
</protein>
<proteinExistence type="predicted"/>
<dbReference type="EMBL" id="VUNG01000031">
    <property type="protein sequence ID" value="MST85222.1"/>
    <property type="molecule type" value="Genomic_DNA"/>
</dbReference>
<dbReference type="Pfam" id="PF12836">
    <property type="entry name" value="HHH_3"/>
    <property type="match status" value="3"/>
</dbReference>
<accession>A0A7K0KHA7</accession>
<dbReference type="SUPFAM" id="SSF47781">
    <property type="entry name" value="RuvA domain 2-like"/>
    <property type="match status" value="3"/>
</dbReference>
<dbReference type="PANTHER" id="PTHR21180:SF32">
    <property type="entry name" value="ENDONUCLEASE_EXONUCLEASE_PHOSPHATASE FAMILY DOMAIN-CONTAINING PROTEIN 1"/>
    <property type="match status" value="1"/>
</dbReference>
<name>A0A7K0KHA7_9BACT</name>
<comment type="caution">
    <text evidence="1">The sequence shown here is derived from an EMBL/GenBank/DDBJ whole genome shotgun (WGS) entry which is preliminary data.</text>
</comment>
<dbReference type="PANTHER" id="PTHR21180">
    <property type="entry name" value="ENDONUCLEASE/EXONUCLEASE/PHOSPHATASE FAMILY DOMAIN-CONTAINING PROTEIN 1"/>
    <property type="match status" value="1"/>
</dbReference>
<gene>
    <name evidence="1" type="ORF">FYJ73_11200</name>
</gene>
<sequence length="304" mass="34658">MKSKSYLYKHSDRLVMIFLLTLALAGIALMFCVGGNGGDTTVVADSTAVATENRKGNVSYAQPMARHARFAFDPNTADSTQLLRLGLQPWQVRSIYKYRAAGGVFSRKEDFARLYGLTKKQYEELAPYIRIGSDYQPAADYYGYGRSGYSNGTTKATRTESDTSRHYDYPHKLSATEHVNLNLADTNMLRRVPGIGPYWARRIINYRDRLGGFVSQKQLMEIDAEFPQSAIPYLKITLGNVHKMNVNTLTLAELKRHPYINYYQAKAIVDYRRLRGPIHSLNDLRLSKDFPPEEIKRLEPYVTF</sequence>
<evidence type="ECO:0000313" key="1">
    <source>
        <dbReference type="EMBL" id="MST85222.1"/>
    </source>
</evidence>
<dbReference type="Gene3D" id="1.10.150.310">
    <property type="entry name" value="Tex RuvX-like domain-like"/>
    <property type="match status" value="1"/>
</dbReference>
<evidence type="ECO:0000313" key="2">
    <source>
        <dbReference type="Proteomes" id="UP000438914"/>
    </source>
</evidence>
<dbReference type="Proteomes" id="UP000438914">
    <property type="component" value="Unassembled WGS sequence"/>
</dbReference>
<dbReference type="GO" id="GO:0015627">
    <property type="term" value="C:type II protein secretion system complex"/>
    <property type="evidence" value="ECO:0007669"/>
    <property type="project" value="TreeGrafter"/>
</dbReference>
<dbReference type="AlphaFoldDB" id="A0A7K0KHA7"/>
<dbReference type="RefSeq" id="WP_154534807.1">
    <property type="nucleotide sequence ID" value="NZ_VUNG01000031.1"/>
</dbReference>
<reference evidence="1 2" key="1">
    <citation type="submission" date="2019-08" db="EMBL/GenBank/DDBJ databases">
        <title>In-depth cultivation of the pig gut microbiome towards novel bacterial diversity and tailored functional studies.</title>
        <authorList>
            <person name="Wylensek D."/>
            <person name="Hitch T.C.A."/>
            <person name="Clavel T."/>
        </authorList>
    </citation>
    <scope>NUCLEOTIDE SEQUENCE [LARGE SCALE GENOMIC DNA]</scope>
    <source>
        <strain evidence="1 2">LKV-178-WT-2A</strain>
    </source>
</reference>
<dbReference type="Gene3D" id="1.10.150.280">
    <property type="entry name" value="AF1531-like domain"/>
    <property type="match status" value="2"/>
</dbReference>